<accession>A0A1H3E3R8</accession>
<dbReference type="GO" id="GO:0046872">
    <property type="term" value="F:metal ion binding"/>
    <property type="evidence" value="ECO:0007669"/>
    <property type="project" value="UniProtKB-KW"/>
</dbReference>
<protein>
    <submittedName>
        <fullName evidence="6">Uncharacterized conserved protein</fullName>
    </submittedName>
</protein>
<dbReference type="EMBL" id="FNMZ01000009">
    <property type="protein sequence ID" value="SDX73250.1"/>
    <property type="molecule type" value="Genomic_DNA"/>
</dbReference>
<evidence type="ECO:0000256" key="2">
    <source>
        <dbReference type="ARBA" id="ARBA00022723"/>
    </source>
</evidence>
<dbReference type="STRING" id="356660.SAMN05444336_10955"/>
<keyword evidence="4" id="KW-0456">Lyase</keyword>
<dbReference type="AlphaFoldDB" id="A0A1H3E3R8"/>
<feature type="domain" description="CENP-V/GFA" evidence="5">
    <location>
        <begin position="47"/>
        <end position="169"/>
    </location>
</feature>
<comment type="similarity">
    <text evidence="1">Belongs to the Gfa family.</text>
</comment>
<evidence type="ECO:0000256" key="3">
    <source>
        <dbReference type="ARBA" id="ARBA00022833"/>
    </source>
</evidence>
<dbReference type="Pfam" id="PF04828">
    <property type="entry name" value="GFA"/>
    <property type="match status" value="1"/>
</dbReference>
<evidence type="ECO:0000256" key="1">
    <source>
        <dbReference type="ARBA" id="ARBA00005495"/>
    </source>
</evidence>
<reference evidence="6 7" key="1">
    <citation type="submission" date="2016-10" db="EMBL/GenBank/DDBJ databases">
        <authorList>
            <person name="de Groot N.N."/>
        </authorList>
    </citation>
    <scope>NUCLEOTIDE SEQUENCE [LARGE SCALE GENOMIC DNA]</scope>
    <source>
        <strain evidence="6 7">DSM 17890</strain>
    </source>
</reference>
<dbReference type="OrthoDB" id="9807246at2"/>
<dbReference type="PROSITE" id="PS51891">
    <property type="entry name" value="CENP_V_GFA"/>
    <property type="match status" value="1"/>
</dbReference>
<keyword evidence="3" id="KW-0862">Zinc</keyword>
<dbReference type="SUPFAM" id="SSF51316">
    <property type="entry name" value="Mss4-like"/>
    <property type="match status" value="1"/>
</dbReference>
<dbReference type="PANTHER" id="PTHR33337">
    <property type="entry name" value="GFA DOMAIN-CONTAINING PROTEIN"/>
    <property type="match status" value="1"/>
</dbReference>
<dbReference type="InterPro" id="IPR006913">
    <property type="entry name" value="CENP-V/GFA"/>
</dbReference>
<evidence type="ECO:0000313" key="7">
    <source>
        <dbReference type="Proteomes" id="UP000199118"/>
    </source>
</evidence>
<organism evidence="6 7">
    <name type="scientific">Albimonas donghaensis</name>
    <dbReference type="NCBI Taxonomy" id="356660"/>
    <lineage>
        <taxon>Bacteria</taxon>
        <taxon>Pseudomonadati</taxon>
        <taxon>Pseudomonadota</taxon>
        <taxon>Alphaproteobacteria</taxon>
        <taxon>Rhodobacterales</taxon>
        <taxon>Paracoccaceae</taxon>
        <taxon>Albimonas</taxon>
    </lineage>
</organism>
<evidence type="ECO:0000313" key="6">
    <source>
        <dbReference type="EMBL" id="SDX73250.1"/>
    </source>
</evidence>
<dbReference type="RefSeq" id="WP_092684420.1">
    <property type="nucleotide sequence ID" value="NZ_FNMZ01000009.1"/>
</dbReference>
<evidence type="ECO:0000259" key="5">
    <source>
        <dbReference type="PROSITE" id="PS51891"/>
    </source>
</evidence>
<dbReference type="Proteomes" id="UP000199118">
    <property type="component" value="Unassembled WGS sequence"/>
</dbReference>
<keyword evidence="7" id="KW-1185">Reference proteome</keyword>
<evidence type="ECO:0000256" key="4">
    <source>
        <dbReference type="ARBA" id="ARBA00023239"/>
    </source>
</evidence>
<name>A0A1H3E3R8_9RHOB</name>
<keyword evidence="2" id="KW-0479">Metal-binding</keyword>
<dbReference type="PANTHER" id="PTHR33337:SF40">
    <property type="entry name" value="CENP-V_GFA DOMAIN-CONTAINING PROTEIN-RELATED"/>
    <property type="match status" value="1"/>
</dbReference>
<proteinExistence type="inferred from homology"/>
<dbReference type="GO" id="GO:0016846">
    <property type="term" value="F:carbon-sulfur lyase activity"/>
    <property type="evidence" value="ECO:0007669"/>
    <property type="project" value="InterPro"/>
</dbReference>
<dbReference type="InterPro" id="IPR011057">
    <property type="entry name" value="Mss4-like_sf"/>
</dbReference>
<sequence length="190" mass="20048">MSKHDHPTFDLAARPASNALSGSAAPTPVPDSAALDRIEAEGAQREVTGGCLCGTVRFAAKLRGHGYSACHCAECRAWAGGPVLSVRTSWFVLTAGEDKVGFHRASETLERSFCTCCGGHLSYRLVSQSGLRDNSLAMLGALDDCETLPLNAELHADARLSSLGPLGAPTQIDTATMTARRDMKLKTMTA</sequence>
<dbReference type="Gene3D" id="3.90.1590.10">
    <property type="entry name" value="glutathione-dependent formaldehyde- activating enzyme (gfa)"/>
    <property type="match status" value="1"/>
</dbReference>
<gene>
    <name evidence="6" type="ORF">SAMN05444336_10955</name>
</gene>